<dbReference type="InterPro" id="IPR000014">
    <property type="entry name" value="PAS"/>
</dbReference>
<dbReference type="CDD" id="cd00130">
    <property type="entry name" value="PAS"/>
    <property type="match status" value="1"/>
</dbReference>
<keyword evidence="3" id="KW-0597">Phosphoprotein</keyword>
<dbReference type="SUPFAM" id="SSF55785">
    <property type="entry name" value="PYP-like sensor domain (PAS domain)"/>
    <property type="match status" value="4"/>
</dbReference>
<feature type="domain" description="PAS" evidence="13">
    <location>
        <begin position="740"/>
        <end position="810"/>
    </location>
</feature>
<dbReference type="Pfam" id="PF02743">
    <property type="entry name" value="dCache_1"/>
    <property type="match status" value="1"/>
</dbReference>
<dbReference type="PROSITE" id="PS50887">
    <property type="entry name" value="GGDEF"/>
    <property type="match status" value="1"/>
</dbReference>
<dbReference type="CDD" id="cd01949">
    <property type="entry name" value="GGDEF"/>
    <property type="match status" value="1"/>
</dbReference>
<keyword evidence="2" id="KW-1003">Cell membrane</keyword>
<evidence type="ECO:0000256" key="9">
    <source>
        <dbReference type="ARBA" id="ARBA00022989"/>
    </source>
</evidence>
<organism evidence="16 17">
    <name type="scientific">Variovorax defluvii</name>
    <dbReference type="NCBI Taxonomy" id="913761"/>
    <lineage>
        <taxon>Bacteria</taxon>
        <taxon>Pseudomonadati</taxon>
        <taxon>Pseudomonadota</taxon>
        <taxon>Betaproteobacteria</taxon>
        <taxon>Burkholderiales</taxon>
        <taxon>Comamonadaceae</taxon>
        <taxon>Variovorax</taxon>
    </lineage>
</organism>
<keyword evidence="17" id="KW-1185">Reference proteome</keyword>
<dbReference type="SUPFAM" id="SSF103190">
    <property type="entry name" value="Sensory domain-like"/>
    <property type="match status" value="1"/>
</dbReference>
<dbReference type="Gene3D" id="6.10.340.10">
    <property type="match status" value="1"/>
</dbReference>
<dbReference type="Pfam" id="PF00990">
    <property type="entry name" value="GGDEF"/>
    <property type="match status" value="1"/>
</dbReference>
<dbReference type="InterPro" id="IPR029151">
    <property type="entry name" value="Sensor-like_sf"/>
</dbReference>
<comment type="caution">
    <text evidence="16">The sequence shown here is derived from an EMBL/GenBank/DDBJ whole genome shotgun (WGS) entry which is preliminary data.</text>
</comment>
<evidence type="ECO:0000313" key="16">
    <source>
        <dbReference type="EMBL" id="GAA4359099.1"/>
    </source>
</evidence>
<dbReference type="SMART" id="SM00267">
    <property type="entry name" value="GGDEF"/>
    <property type="match status" value="1"/>
</dbReference>
<evidence type="ECO:0000259" key="13">
    <source>
        <dbReference type="PROSITE" id="PS50112"/>
    </source>
</evidence>
<evidence type="ECO:0000256" key="5">
    <source>
        <dbReference type="ARBA" id="ARBA00022692"/>
    </source>
</evidence>
<dbReference type="InterPro" id="IPR035965">
    <property type="entry name" value="PAS-like_dom_sf"/>
</dbReference>
<dbReference type="EMBL" id="BAABGJ010000081">
    <property type="protein sequence ID" value="GAA4359099.1"/>
    <property type="molecule type" value="Genomic_DNA"/>
</dbReference>
<dbReference type="CDD" id="cd18774">
    <property type="entry name" value="PDC2_HK_sensor"/>
    <property type="match status" value="1"/>
</dbReference>
<evidence type="ECO:0000259" key="14">
    <source>
        <dbReference type="PROSITE" id="PS50113"/>
    </source>
</evidence>
<dbReference type="PROSITE" id="PS50112">
    <property type="entry name" value="PAS"/>
    <property type="match status" value="2"/>
</dbReference>
<dbReference type="PANTHER" id="PTHR44757">
    <property type="entry name" value="DIGUANYLATE CYCLASE DGCP"/>
    <property type="match status" value="1"/>
</dbReference>
<protein>
    <recommendedName>
        <fullName evidence="18">Diguanylate cyclase</fullName>
    </recommendedName>
</protein>
<keyword evidence="5 12" id="KW-0812">Transmembrane</keyword>
<evidence type="ECO:0000256" key="12">
    <source>
        <dbReference type="SAM" id="Phobius"/>
    </source>
</evidence>
<gene>
    <name evidence="16" type="ORF">GCM10023165_54790</name>
</gene>
<keyword evidence="4" id="KW-0808">Transferase</keyword>
<dbReference type="InterPro" id="IPR013656">
    <property type="entry name" value="PAS_4"/>
</dbReference>
<dbReference type="Pfam" id="PF08448">
    <property type="entry name" value="PAS_4"/>
    <property type="match status" value="4"/>
</dbReference>
<feature type="domain" description="PAC" evidence="14">
    <location>
        <begin position="438"/>
        <end position="491"/>
    </location>
</feature>
<dbReference type="InterPro" id="IPR029787">
    <property type="entry name" value="Nucleotide_cyclase"/>
</dbReference>
<evidence type="ECO:0000313" key="17">
    <source>
        <dbReference type="Proteomes" id="UP001500975"/>
    </source>
</evidence>
<evidence type="ECO:0000256" key="4">
    <source>
        <dbReference type="ARBA" id="ARBA00022679"/>
    </source>
</evidence>
<evidence type="ECO:0000256" key="7">
    <source>
        <dbReference type="ARBA" id="ARBA00022777"/>
    </source>
</evidence>
<keyword evidence="11 12" id="KW-0472">Membrane</keyword>
<feature type="domain" description="GGDEF" evidence="15">
    <location>
        <begin position="895"/>
        <end position="1031"/>
    </location>
</feature>
<dbReference type="Gene3D" id="3.30.70.270">
    <property type="match status" value="1"/>
</dbReference>
<dbReference type="SMART" id="SM00091">
    <property type="entry name" value="PAS"/>
    <property type="match status" value="4"/>
</dbReference>
<evidence type="ECO:0000256" key="6">
    <source>
        <dbReference type="ARBA" id="ARBA00022741"/>
    </source>
</evidence>
<feature type="domain" description="PAS" evidence="13">
    <location>
        <begin position="366"/>
        <end position="410"/>
    </location>
</feature>
<keyword evidence="8" id="KW-0067">ATP-binding</keyword>
<dbReference type="InterPro" id="IPR052155">
    <property type="entry name" value="Biofilm_reg_signaling"/>
</dbReference>
<feature type="transmembrane region" description="Helical" evidence="12">
    <location>
        <begin position="17"/>
        <end position="40"/>
    </location>
</feature>
<keyword evidence="6" id="KW-0547">Nucleotide-binding</keyword>
<evidence type="ECO:0000256" key="1">
    <source>
        <dbReference type="ARBA" id="ARBA00004651"/>
    </source>
</evidence>
<evidence type="ECO:0000256" key="10">
    <source>
        <dbReference type="ARBA" id="ARBA00023012"/>
    </source>
</evidence>
<dbReference type="Proteomes" id="UP001500975">
    <property type="component" value="Unassembled WGS sequence"/>
</dbReference>
<keyword evidence="9 12" id="KW-1133">Transmembrane helix</keyword>
<comment type="subcellular location">
    <subcellularLocation>
        <location evidence="1">Cell membrane</location>
        <topology evidence="1">Multi-pass membrane protein</topology>
    </subcellularLocation>
</comment>
<dbReference type="SUPFAM" id="SSF55073">
    <property type="entry name" value="Nucleotide cyclase"/>
    <property type="match status" value="1"/>
</dbReference>
<dbReference type="PANTHER" id="PTHR44757:SF2">
    <property type="entry name" value="BIOFILM ARCHITECTURE MAINTENANCE PROTEIN MBAA"/>
    <property type="match status" value="1"/>
</dbReference>
<evidence type="ECO:0000256" key="2">
    <source>
        <dbReference type="ARBA" id="ARBA00022475"/>
    </source>
</evidence>
<dbReference type="NCBIfam" id="TIGR00254">
    <property type="entry name" value="GGDEF"/>
    <property type="match status" value="1"/>
</dbReference>
<dbReference type="InterPro" id="IPR000160">
    <property type="entry name" value="GGDEF_dom"/>
</dbReference>
<dbReference type="InterPro" id="IPR043128">
    <property type="entry name" value="Rev_trsase/Diguanyl_cyclase"/>
</dbReference>
<keyword evidence="7" id="KW-0418">Kinase</keyword>
<dbReference type="Gene3D" id="3.30.450.20">
    <property type="entry name" value="PAS domain"/>
    <property type="match status" value="5"/>
</dbReference>
<proteinExistence type="predicted"/>
<evidence type="ECO:0000259" key="15">
    <source>
        <dbReference type="PROSITE" id="PS50887"/>
    </source>
</evidence>
<evidence type="ECO:0008006" key="18">
    <source>
        <dbReference type="Google" id="ProtNLM"/>
    </source>
</evidence>
<evidence type="ECO:0000256" key="11">
    <source>
        <dbReference type="ARBA" id="ARBA00023136"/>
    </source>
</evidence>
<evidence type="ECO:0000256" key="3">
    <source>
        <dbReference type="ARBA" id="ARBA00022553"/>
    </source>
</evidence>
<dbReference type="NCBIfam" id="TIGR00229">
    <property type="entry name" value="sensory_box"/>
    <property type="match status" value="3"/>
</dbReference>
<sequence length="1036" mass="113054">MNSPGLSKRRIGLNTRLALGVAAVVLATTIAIATIALHLVKTSLQQAITSEQLGHVSLVANAIDQKFASRRTLLAGFAESVQTRDPASELPMQDFLERHPSLRDAFDNVALIDREGDMVAHLAGMEQVGRVNVKDRRYFQDTLASGTGTISEPYRSRLTGLAQVAITAPVKDAAGQLRYVVVGSINLKERNILGELAQVRFGNSGYLFIVTRDGVVVDHPRNERILSRAGAGADDVEIERASAGFQGATEGRSAEGTLGLYAFHPLRQTSWVLGSMYPRKEAFARIESIEYLAWGGALALALAAGAIASVVVRRQLAPLTALHERMLAARTDAATVEPVMAPSYRDDEIGDLAYTFDQLMREQWAGEKFLRDVTDNIPVMVSHADAQGRYTFVNARLAERLGRSRADLVGASAQGQPGSGNYAIPERYLQRVMAGDHVTFERRGSVRQGEAPRFFQTDLIPDRDAAGAVRGYYAMTSDVTERKRIELSLAHSEAQIRLIADSIPARVSHVDASLRYTFVNAKVRALHNDDALVGKSIAEMRGNGDFGLVEPYYRRALAGETVIVEKRGDPALGVGDRTYKAHYIPDTDDVGMVQGVFAMTFDITDEVRVRNALAEQEKRLRDVTDNIPALVGYFDRELRCHYANSRGRQMAGLGDGPLDGVTLSSAMGDAVYAQQAPYVAQVLAGETARFQVEAPLYDRTGHFQVHMTPDRNLQGEVLGFYLMAFNVTALKETELRLADSEMRLRAITDNIPALITYIDSEEKITFANGTYREWLGLDPAQLLGKHIREVAGEELYLARKELVDRALAGERVEFEAQTRKGDFDRVTRVIYVPHIGADGATHGIFSLSFDVTALKAVERKLMELARVDTLTGLPNRLAFNEHLPAAIKHAARAGGGMALMFLDVDHFKSINDTLGHACGDGVLAEYARRLRSSVRSTDTVARLAGDEFVVVLEDLDNQEAAATVARKIIRQIGGSPFRVDGRSLDITTSIGVVFAHEVDAGTAPGDLLARADVALYSAKAAGRNTFAFAPELSSTS</sequence>
<dbReference type="PROSITE" id="PS50113">
    <property type="entry name" value="PAC"/>
    <property type="match status" value="1"/>
</dbReference>
<dbReference type="InterPro" id="IPR000700">
    <property type="entry name" value="PAS-assoc_C"/>
</dbReference>
<accession>A0ABP8IHP5</accession>
<reference evidence="17" key="1">
    <citation type="journal article" date="2019" name="Int. J. Syst. Evol. Microbiol.">
        <title>The Global Catalogue of Microorganisms (GCM) 10K type strain sequencing project: providing services to taxonomists for standard genome sequencing and annotation.</title>
        <authorList>
            <consortium name="The Broad Institute Genomics Platform"/>
            <consortium name="The Broad Institute Genome Sequencing Center for Infectious Disease"/>
            <person name="Wu L."/>
            <person name="Ma J."/>
        </authorList>
    </citation>
    <scope>NUCLEOTIDE SEQUENCE [LARGE SCALE GENOMIC DNA]</scope>
    <source>
        <strain evidence="17">JCM 17804</strain>
    </source>
</reference>
<dbReference type="InterPro" id="IPR033479">
    <property type="entry name" value="dCache_1"/>
</dbReference>
<keyword evidence="10" id="KW-0902">Two-component regulatory system</keyword>
<dbReference type="CDD" id="cd12914">
    <property type="entry name" value="PDC1_DGC_like"/>
    <property type="match status" value="1"/>
</dbReference>
<evidence type="ECO:0000256" key="8">
    <source>
        <dbReference type="ARBA" id="ARBA00022840"/>
    </source>
</evidence>
<name>A0ABP8IHP5_9BURK</name>